<organism evidence="1">
    <name type="scientific">marine sediment metagenome</name>
    <dbReference type="NCBI Taxonomy" id="412755"/>
    <lineage>
        <taxon>unclassified sequences</taxon>
        <taxon>metagenomes</taxon>
        <taxon>ecological metagenomes</taxon>
    </lineage>
</organism>
<protein>
    <submittedName>
        <fullName evidence="1">Uncharacterized protein</fullName>
    </submittedName>
</protein>
<accession>A0A0F9ANK0</accession>
<reference evidence="1" key="1">
    <citation type="journal article" date="2015" name="Nature">
        <title>Complex archaea that bridge the gap between prokaryotes and eukaryotes.</title>
        <authorList>
            <person name="Spang A."/>
            <person name="Saw J.H."/>
            <person name="Jorgensen S.L."/>
            <person name="Zaremba-Niedzwiedzka K."/>
            <person name="Martijn J."/>
            <person name="Lind A.E."/>
            <person name="van Eijk R."/>
            <person name="Schleper C."/>
            <person name="Guy L."/>
            <person name="Ettema T.J."/>
        </authorList>
    </citation>
    <scope>NUCLEOTIDE SEQUENCE</scope>
</reference>
<gene>
    <name evidence="1" type="ORF">LCGC14_2550530</name>
</gene>
<comment type="caution">
    <text evidence="1">The sequence shown here is derived from an EMBL/GenBank/DDBJ whole genome shotgun (WGS) entry which is preliminary data.</text>
</comment>
<name>A0A0F9ANK0_9ZZZZ</name>
<dbReference type="AlphaFoldDB" id="A0A0F9ANK0"/>
<dbReference type="EMBL" id="LAZR01041844">
    <property type="protein sequence ID" value="KKL10965.1"/>
    <property type="molecule type" value="Genomic_DNA"/>
</dbReference>
<proteinExistence type="predicted"/>
<sequence length="172" mass="19255">MIANSMDTRCRLRPVGKAKMTATNGVLIGPAAPKFVTNIFPNLNLTRYKYNKMTSFTDFLPDGSARNEIFFYGGHDVYVEGVTKADDTMQYNLGLVLMGSAFPPEALRDWKQGRVPILKIKGLIKGGKILNEVVSYPLPNETLFEIFLRNSLVYRAWVNLQKKPHSPTDGSP</sequence>
<evidence type="ECO:0000313" key="1">
    <source>
        <dbReference type="EMBL" id="KKL10965.1"/>
    </source>
</evidence>